<dbReference type="EMBL" id="BMAU01021393">
    <property type="protein sequence ID" value="GFY30498.1"/>
    <property type="molecule type" value="Genomic_DNA"/>
</dbReference>
<gene>
    <name evidence="1" type="ORF">TNCV_3522611</name>
</gene>
<proteinExistence type="predicted"/>
<dbReference type="AlphaFoldDB" id="A0A8X7BGP3"/>
<evidence type="ECO:0000313" key="2">
    <source>
        <dbReference type="Proteomes" id="UP000887159"/>
    </source>
</evidence>
<sequence length="97" mass="11641">MAFLGKGSIVYLQVLVTEIGVEDVLGLKVFELREAILNNKYFDEELSREFLTTIIEERKRKEEIKLDEIKNSIICEVQTFEEVFMSRHRRVDRRRQY</sequence>
<evidence type="ECO:0000313" key="1">
    <source>
        <dbReference type="EMBL" id="GFY30498.1"/>
    </source>
</evidence>
<name>A0A8X7BGP3_TRICX</name>
<reference evidence="1" key="1">
    <citation type="submission" date="2020-08" db="EMBL/GenBank/DDBJ databases">
        <title>Multicomponent nature underlies the extraordinary mechanical properties of spider dragline silk.</title>
        <authorList>
            <person name="Kono N."/>
            <person name="Nakamura H."/>
            <person name="Mori M."/>
            <person name="Yoshida Y."/>
            <person name="Ohtoshi R."/>
            <person name="Malay A.D."/>
            <person name="Moran D.A.P."/>
            <person name="Tomita M."/>
            <person name="Numata K."/>
            <person name="Arakawa K."/>
        </authorList>
    </citation>
    <scope>NUCLEOTIDE SEQUENCE</scope>
</reference>
<dbReference type="Proteomes" id="UP000887159">
    <property type="component" value="Unassembled WGS sequence"/>
</dbReference>
<accession>A0A8X7BGP3</accession>
<organism evidence="1 2">
    <name type="scientific">Trichonephila clavipes</name>
    <name type="common">Golden silk orbweaver</name>
    <name type="synonym">Nephila clavipes</name>
    <dbReference type="NCBI Taxonomy" id="2585209"/>
    <lineage>
        <taxon>Eukaryota</taxon>
        <taxon>Metazoa</taxon>
        <taxon>Ecdysozoa</taxon>
        <taxon>Arthropoda</taxon>
        <taxon>Chelicerata</taxon>
        <taxon>Arachnida</taxon>
        <taxon>Araneae</taxon>
        <taxon>Araneomorphae</taxon>
        <taxon>Entelegynae</taxon>
        <taxon>Araneoidea</taxon>
        <taxon>Nephilidae</taxon>
        <taxon>Trichonephila</taxon>
    </lineage>
</organism>
<protein>
    <submittedName>
        <fullName evidence="1">Uncharacterized protein</fullName>
    </submittedName>
</protein>
<comment type="caution">
    <text evidence="1">The sequence shown here is derived from an EMBL/GenBank/DDBJ whole genome shotgun (WGS) entry which is preliminary data.</text>
</comment>
<keyword evidence="2" id="KW-1185">Reference proteome</keyword>